<feature type="binding site" evidence="4">
    <location>
        <position position="48"/>
    </location>
    <ligand>
        <name>ATP</name>
        <dbReference type="ChEBI" id="CHEBI:30616"/>
    </ligand>
</feature>
<proteinExistence type="predicted"/>
<dbReference type="InterPro" id="IPR050629">
    <property type="entry name" value="STE20/SPS1-PAK"/>
</dbReference>
<dbReference type="EMBL" id="CP014242">
    <property type="protein sequence ID" value="AMD19092.1"/>
    <property type="molecule type" value="Genomic_DNA"/>
</dbReference>
<dbReference type="GeneID" id="28722553"/>
<evidence type="ECO:0000259" key="5">
    <source>
        <dbReference type="PROSITE" id="PS50011"/>
    </source>
</evidence>
<gene>
    <name evidence="6" type="ORF">AW171_hschr2902</name>
</gene>
<name>A0A109UXF4_9SACH</name>
<evidence type="ECO:0000313" key="6">
    <source>
        <dbReference type="EMBL" id="AMD19092.1"/>
    </source>
</evidence>
<dbReference type="Proteomes" id="UP000243052">
    <property type="component" value="Chromosome ii"/>
</dbReference>
<reference evidence="6 7" key="1">
    <citation type="submission" date="2016-01" db="EMBL/GenBank/DDBJ databases">
        <title>Genome sequence of the yeast Holleya sinecauda.</title>
        <authorList>
            <person name="Dietrich F.S."/>
        </authorList>
    </citation>
    <scope>NUCLEOTIDE SEQUENCE [LARGE SCALE GENOMIC DNA]</scope>
    <source>
        <strain evidence="6 7">ATCC 58844</strain>
    </source>
</reference>
<dbReference type="InterPro" id="IPR000719">
    <property type="entry name" value="Prot_kinase_dom"/>
</dbReference>
<keyword evidence="7" id="KW-1185">Reference proteome</keyword>
<dbReference type="GO" id="GO:0004674">
    <property type="term" value="F:protein serine/threonine kinase activity"/>
    <property type="evidence" value="ECO:0007669"/>
    <property type="project" value="UniProtKB-EC"/>
</dbReference>
<protein>
    <recommendedName>
        <fullName evidence="1">non-specific serine/threonine protein kinase</fullName>
        <ecNumber evidence="1">2.7.11.1</ecNumber>
    </recommendedName>
</protein>
<dbReference type="SMART" id="SM00220">
    <property type="entry name" value="S_TKc"/>
    <property type="match status" value="1"/>
</dbReference>
<evidence type="ECO:0000256" key="2">
    <source>
        <dbReference type="ARBA" id="ARBA00022741"/>
    </source>
</evidence>
<dbReference type="InterPro" id="IPR017441">
    <property type="entry name" value="Protein_kinase_ATP_BS"/>
</dbReference>
<dbReference type="GO" id="GO:0005737">
    <property type="term" value="C:cytoplasm"/>
    <property type="evidence" value="ECO:0007669"/>
    <property type="project" value="TreeGrafter"/>
</dbReference>
<feature type="domain" description="Protein kinase" evidence="5">
    <location>
        <begin position="19"/>
        <end position="264"/>
    </location>
</feature>
<sequence>MQRVNVTPAQRHTGNRKHYALKQVIGKGAYGVVYKAVNRATEQVIAIKAIEYDNEEELQEHMLEIDLLKNLKHDNIVKYHGFIQSSHELYILLEYCIRGSLRDLVKKQPLSEVKAKTYIKQTLRGLQYLHDQGVIHRDIKAANLLLTEDGTIKLADFGVSTRVNNMAMTYAGSPNWMAPEVMLGKGASTVSDIWSLGATVVELLTGNPPFYNLVNEAACYAIVNDVYYPPEHLSSKCKKFIECCFQKNMFKRPQAHQLLQNVWLQEGKDKLEQFREDPTPVDKWDADFFQIDAVTRSPSPKKQLGDSYKYTDQLKTGNLLNSPDVIMQNVTAEEMSDLMFEIGTSDSQKGTQGKILSNLFALDKDYLSCAGSKLFVSMGGVPLLMKHEKVLATYFSSNIPLLVQCGILTYVNSLQNTPFLLQIVEYLNRTLSSERWAKWCSTVSSLQDALTKELLLGNKSAEFILLQLSTSPAFLFDFTKLMIPNFSGSKAKHVIFKCFNNILKRAYSVDLSYTPTNSVSASSTISSLQFHVDSSLYPRGEILPDDFVDWLLKFIPYTDGSSKEIKIFLELFYYSSHLNPKRLRQLVESNKFLPFISDLQQNVKFLHSATCLNVCVDISNELNKAAFPEMLNIANRFLEHSELFTNTVEIILNCTLFAIREGYQCDVNRQRTLIEVDKNGIKCGSIACGILINRFFEKEDQFPKFVAKYTRLLALPPFGKLCYDLVLDPRFVDKVTRIFTLYQASLIIQIDALKFLKIALTRALEYTPPSKGTKDINPKKLLESTLNNPIYNTNEHQLNQTVGRLSKFLLSNWTSSKLPQLIHPNTSGPLLDPSIISPPHSPPPSRQARLGKVGNDSILIHQLSDDIASLCKGNHRPVHDFEGFLIPSKVPSGD</sequence>
<dbReference type="Gene3D" id="1.10.510.10">
    <property type="entry name" value="Transferase(Phosphotransferase) domain 1"/>
    <property type="match status" value="1"/>
</dbReference>
<dbReference type="PROSITE" id="PS00108">
    <property type="entry name" value="PROTEIN_KINASE_ST"/>
    <property type="match status" value="1"/>
</dbReference>
<keyword evidence="3 4" id="KW-0067">ATP-binding</keyword>
<evidence type="ECO:0000313" key="7">
    <source>
        <dbReference type="Proteomes" id="UP000243052"/>
    </source>
</evidence>
<dbReference type="PANTHER" id="PTHR48012:SF26">
    <property type="entry name" value="SERINE_THREONINE-PROTEIN KINASE DDB_G0283821-RELATED"/>
    <property type="match status" value="1"/>
</dbReference>
<evidence type="ECO:0000256" key="1">
    <source>
        <dbReference type="ARBA" id="ARBA00012513"/>
    </source>
</evidence>
<organism evidence="6 7">
    <name type="scientific">Eremothecium sinecaudum</name>
    <dbReference type="NCBI Taxonomy" id="45286"/>
    <lineage>
        <taxon>Eukaryota</taxon>
        <taxon>Fungi</taxon>
        <taxon>Dikarya</taxon>
        <taxon>Ascomycota</taxon>
        <taxon>Saccharomycotina</taxon>
        <taxon>Saccharomycetes</taxon>
        <taxon>Saccharomycetales</taxon>
        <taxon>Saccharomycetaceae</taxon>
        <taxon>Eremothecium</taxon>
    </lineage>
</organism>
<dbReference type="STRING" id="45286.A0A109UXF4"/>
<dbReference type="RefSeq" id="XP_017986088.1">
    <property type="nucleotide sequence ID" value="XM_018130599.1"/>
</dbReference>
<dbReference type="AlphaFoldDB" id="A0A109UXF4"/>
<dbReference type="PROSITE" id="PS00107">
    <property type="entry name" value="PROTEIN_KINASE_ATP"/>
    <property type="match status" value="1"/>
</dbReference>
<dbReference type="SUPFAM" id="SSF56112">
    <property type="entry name" value="Protein kinase-like (PK-like)"/>
    <property type="match status" value="1"/>
</dbReference>
<dbReference type="PANTHER" id="PTHR48012">
    <property type="entry name" value="STERILE20-LIKE KINASE, ISOFORM B-RELATED"/>
    <property type="match status" value="1"/>
</dbReference>
<dbReference type="InterPro" id="IPR008271">
    <property type="entry name" value="Ser/Thr_kinase_AS"/>
</dbReference>
<keyword evidence="2 4" id="KW-0547">Nucleotide-binding</keyword>
<dbReference type="OrthoDB" id="8693905at2759"/>
<evidence type="ECO:0000256" key="3">
    <source>
        <dbReference type="ARBA" id="ARBA00022840"/>
    </source>
</evidence>
<dbReference type="PROSITE" id="PS50011">
    <property type="entry name" value="PROTEIN_KINASE_DOM"/>
    <property type="match status" value="1"/>
</dbReference>
<dbReference type="Pfam" id="PF00069">
    <property type="entry name" value="Pkinase"/>
    <property type="match status" value="1"/>
</dbReference>
<accession>A0A109UXF4</accession>
<dbReference type="InterPro" id="IPR011009">
    <property type="entry name" value="Kinase-like_dom_sf"/>
</dbReference>
<dbReference type="GO" id="GO:0005524">
    <property type="term" value="F:ATP binding"/>
    <property type="evidence" value="ECO:0007669"/>
    <property type="project" value="UniProtKB-UniRule"/>
</dbReference>
<dbReference type="EC" id="2.7.11.1" evidence="1"/>
<evidence type="ECO:0000256" key="4">
    <source>
        <dbReference type="PROSITE-ProRule" id="PRU10141"/>
    </source>
</evidence>